<comment type="caution">
    <text evidence="13">The sequence shown here is derived from an EMBL/GenBank/DDBJ whole genome shotgun (WGS) entry which is preliminary data.</text>
</comment>
<feature type="binding site" evidence="11">
    <location>
        <position position="184"/>
    </location>
    <ligand>
        <name>Mg(2+)</name>
        <dbReference type="ChEBI" id="CHEBI:18420"/>
    </ligand>
</feature>
<dbReference type="Pfam" id="PF02424">
    <property type="entry name" value="ApbE"/>
    <property type="match status" value="1"/>
</dbReference>
<evidence type="ECO:0000256" key="5">
    <source>
        <dbReference type="ARBA" id="ARBA00022723"/>
    </source>
</evidence>
<evidence type="ECO:0000256" key="8">
    <source>
        <dbReference type="ARBA" id="ARBA00031306"/>
    </source>
</evidence>
<keyword evidence="13" id="KW-0449">Lipoprotein</keyword>
<gene>
    <name evidence="13" type="primary">apbE_1</name>
    <name evidence="13" type="ORF">CLOSAC_22070</name>
</gene>
<evidence type="ECO:0000256" key="11">
    <source>
        <dbReference type="PIRSR" id="PIRSR006268-2"/>
    </source>
</evidence>
<evidence type="ECO:0000256" key="12">
    <source>
        <dbReference type="SAM" id="Phobius"/>
    </source>
</evidence>
<keyword evidence="5 10" id="KW-0479">Metal-binding</keyword>
<dbReference type="SUPFAM" id="SSF143631">
    <property type="entry name" value="ApbE-like"/>
    <property type="match status" value="1"/>
</dbReference>
<keyword evidence="12" id="KW-0812">Transmembrane</keyword>
<comment type="cofactor">
    <cofactor evidence="11">
        <name>Mg(2+)</name>
        <dbReference type="ChEBI" id="CHEBI:18420"/>
    </cofactor>
    <cofactor evidence="11">
        <name>Mn(2+)</name>
        <dbReference type="ChEBI" id="CHEBI:29035"/>
    </cofactor>
    <text evidence="11">Magnesium. Can also use manganese.</text>
</comment>
<feature type="binding site" evidence="11">
    <location>
        <position position="298"/>
    </location>
    <ligand>
        <name>Mg(2+)</name>
        <dbReference type="ChEBI" id="CHEBI:18420"/>
    </ligand>
</feature>
<dbReference type="Proteomes" id="UP000191154">
    <property type="component" value="Unassembled WGS sequence"/>
</dbReference>
<feature type="binding site" evidence="11">
    <location>
        <position position="302"/>
    </location>
    <ligand>
        <name>Mg(2+)</name>
        <dbReference type="ChEBI" id="CHEBI:18420"/>
    </ligand>
</feature>
<comment type="catalytic activity">
    <reaction evidence="9 10">
        <text>L-threonyl-[protein] + FAD = FMN-L-threonyl-[protein] + AMP + H(+)</text>
        <dbReference type="Rhea" id="RHEA:36847"/>
        <dbReference type="Rhea" id="RHEA-COMP:11060"/>
        <dbReference type="Rhea" id="RHEA-COMP:11061"/>
        <dbReference type="ChEBI" id="CHEBI:15378"/>
        <dbReference type="ChEBI" id="CHEBI:30013"/>
        <dbReference type="ChEBI" id="CHEBI:57692"/>
        <dbReference type="ChEBI" id="CHEBI:74257"/>
        <dbReference type="ChEBI" id="CHEBI:456215"/>
        <dbReference type="EC" id="2.7.1.180"/>
    </reaction>
</comment>
<evidence type="ECO:0000256" key="6">
    <source>
        <dbReference type="ARBA" id="ARBA00022827"/>
    </source>
</evidence>
<keyword evidence="7 10" id="KW-0460">Magnesium</keyword>
<evidence type="ECO:0000256" key="1">
    <source>
        <dbReference type="ARBA" id="ARBA00011955"/>
    </source>
</evidence>
<evidence type="ECO:0000313" key="14">
    <source>
        <dbReference type="Proteomes" id="UP000191154"/>
    </source>
</evidence>
<sequence>MCMWGNLIMNAIGIQLLILVSIVAGILIVIFVTGKRSGDLITKTNFVLGTMINLRAYGANANNAIEKCIERLNNIDDKMSVFKENSEISKINSKAGISMEKASKDTYYVIKKAVEYSKILEGTFDPTIRPLVNLWNIGKGDEKIPGKYQIEERLKLVNYNDVILDDNNSSIMLKKMKQALDVGGIAKGFAADEVRDIFYKYKIKSALIDLGGNIFALGSKENGEPWRVGIQNPFEPRGEHIGILNVKNKSVVTSGNYERYFIKDGKRFHHILDPRTGYPSQSKIISATIISDNSIDGDGLSTGVYILGVDKAIKIIEGINGIEAIFITEDKKIYTTSGISDELFTLTNKEFSITNLNL</sequence>
<dbReference type="STRING" id="169679.CSACC_07240"/>
<keyword evidence="12" id="KW-0472">Membrane</keyword>
<accession>A0A1S8N5S3</accession>
<dbReference type="PIRSF" id="PIRSF006268">
    <property type="entry name" value="ApbE"/>
    <property type="match status" value="1"/>
</dbReference>
<keyword evidence="12" id="KW-1133">Transmembrane helix</keyword>
<dbReference type="InterPro" id="IPR024932">
    <property type="entry name" value="ApbE"/>
</dbReference>
<dbReference type="Gene3D" id="3.10.520.10">
    <property type="entry name" value="ApbE-like domains"/>
    <property type="match status" value="1"/>
</dbReference>
<dbReference type="InterPro" id="IPR003374">
    <property type="entry name" value="ApbE-like_sf"/>
</dbReference>
<feature type="transmembrane region" description="Helical" evidence="12">
    <location>
        <begin position="12"/>
        <end position="33"/>
    </location>
</feature>
<protein>
    <recommendedName>
        <fullName evidence="2 10">FAD:protein FMN transferase</fullName>
        <ecNumber evidence="1 10">2.7.1.180</ecNumber>
    </recommendedName>
    <alternativeName>
        <fullName evidence="8 10">Flavin transferase</fullName>
    </alternativeName>
</protein>
<dbReference type="PANTHER" id="PTHR30040:SF2">
    <property type="entry name" value="FAD:PROTEIN FMN TRANSFERASE"/>
    <property type="match status" value="1"/>
</dbReference>
<dbReference type="AlphaFoldDB" id="A0A1S8N5S3"/>
<proteinExistence type="inferred from homology"/>
<comment type="similarity">
    <text evidence="10">Belongs to the ApbE family.</text>
</comment>
<evidence type="ECO:0000256" key="3">
    <source>
        <dbReference type="ARBA" id="ARBA00022630"/>
    </source>
</evidence>
<evidence type="ECO:0000256" key="2">
    <source>
        <dbReference type="ARBA" id="ARBA00016337"/>
    </source>
</evidence>
<dbReference type="GO" id="GO:0016740">
    <property type="term" value="F:transferase activity"/>
    <property type="evidence" value="ECO:0007669"/>
    <property type="project" value="UniProtKB-UniRule"/>
</dbReference>
<evidence type="ECO:0000256" key="10">
    <source>
        <dbReference type="PIRNR" id="PIRNR006268"/>
    </source>
</evidence>
<keyword evidence="4 10" id="KW-0808">Transferase</keyword>
<reference evidence="13 14" key="1">
    <citation type="submission" date="2016-05" db="EMBL/GenBank/DDBJ databases">
        <title>Microbial solvent formation.</title>
        <authorList>
            <person name="Poehlein A."/>
            <person name="Montoya Solano J.D."/>
            <person name="Flitsch S."/>
            <person name="Krabben P."/>
            <person name="Duerre P."/>
            <person name="Daniel R."/>
        </authorList>
    </citation>
    <scope>NUCLEOTIDE SEQUENCE [LARGE SCALE GENOMIC DNA]</scope>
    <source>
        <strain evidence="13 14">L1-8</strain>
    </source>
</reference>
<keyword evidence="3 10" id="KW-0285">Flavoprotein</keyword>
<evidence type="ECO:0000256" key="4">
    <source>
        <dbReference type="ARBA" id="ARBA00022679"/>
    </source>
</evidence>
<dbReference type="GO" id="GO:0046872">
    <property type="term" value="F:metal ion binding"/>
    <property type="evidence" value="ECO:0007669"/>
    <property type="project" value="UniProtKB-UniRule"/>
</dbReference>
<dbReference type="EC" id="2.7.1.180" evidence="1 10"/>
<dbReference type="EMBL" id="LZYZ01000004">
    <property type="protein sequence ID" value="OOM11780.1"/>
    <property type="molecule type" value="Genomic_DNA"/>
</dbReference>
<evidence type="ECO:0000256" key="7">
    <source>
        <dbReference type="ARBA" id="ARBA00022842"/>
    </source>
</evidence>
<evidence type="ECO:0000256" key="9">
    <source>
        <dbReference type="ARBA" id="ARBA00048540"/>
    </source>
</evidence>
<organism evidence="13 14">
    <name type="scientific">Clostridium saccharobutylicum</name>
    <dbReference type="NCBI Taxonomy" id="169679"/>
    <lineage>
        <taxon>Bacteria</taxon>
        <taxon>Bacillati</taxon>
        <taxon>Bacillota</taxon>
        <taxon>Clostridia</taxon>
        <taxon>Eubacteriales</taxon>
        <taxon>Clostridiaceae</taxon>
        <taxon>Clostridium</taxon>
    </lineage>
</organism>
<evidence type="ECO:0000313" key="13">
    <source>
        <dbReference type="EMBL" id="OOM11780.1"/>
    </source>
</evidence>
<keyword evidence="6 10" id="KW-0274">FAD</keyword>
<dbReference type="PANTHER" id="PTHR30040">
    <property type="entry name" value="THIAMINE BIOSYNTHESIS LIPOPROTEIN APBE"/>
    <property type="match status" value="1"/>
</dbReference>
<name>A0A1S8N5S3_CLOSA</name>